<dbReference type="SUPFAM" id="SSF48179">
    <property type="entry name" value="6-phosphogluconate dehydrogenase C-terminal domain-like"/>
    <property type="match status" value="1"/>
</dbReference>
<dbReference type="PANTHER" id="PTHR40459:SF1">
    <property type="entry name" value="CONSERVED HYPOTHETICAL ALANINE AND LEUCINE RICH PROTEIN"/>
    <property type="match status" value="1"/>
</dbReference>
<feature type="domain" description="Putative oxidoreductase/dehydrogenase Rossmann-like" evidence="1">
    <location>
        <begin position="2"/>
        <end position="102"/>
    </location>
</feature>
<evidence type="ECO:0000259" key="1">
    <source>
        <dbReference type="Pfam" id="PF10727"/>
    </source>
</evidence>
<proteinExistence type="predicted"/>
<accession>A0A1L8SUY9</accession>
<protein>
    <recommendedName>
        <fullName evidence="5">DUF2520 domain-containing protein</fullName>
    </recommendedName>
</protein>
<name>A0A1L8SUY9_9ENTE</name>
<evidence type="ECO:0000313" key="4">
    <source>
        <dbReference type="Proteomes" id="UP000183700"/>
    </source>
</evidence>
<gene>
    <name evidence="3" type="ORF">RV00_GL002051</name>
</gene>
<sequence length="277" mass="30591">MKIGFIGAGKVGTNLGRYFDTKGWPLSGFYSKHYEDAIFSARQTNSHAFSELSECVAASDWLFITVPDDQLLTVWQEVEPLLTREYCLFHCSGSKSSAIFATEKAQIACFSLHPLTAFATKSVPLEQLAQVAFTLEGDQQQTQVKAAFANLENPLAVISAEDKSLYHAAGIFASSLVVGLATTAQEIFQTCGLPEAFAKSAWRQVFTQNAMNLVLNGPKESLSGPIEENDLTTIIEHLAVLSPEDAKIYCELTKKLIKLASEKYPERDYQFIEEKLD</sequence>
<dbReference type="AlphaFoldDB" id="A0A1L8SUY9"/>
<dbReference type="Gene3D" id="1.10.1040.20">
    <property type="entry name" value="ProC-like, C-terminal domain"/>
    <property type="match status" value="1"/>
</dbReference>
<dbReference type="OrthoDB" id="9810755at2"/>
<comment type="caution">
    <text evidence="3">The sequence shown here is derived from an EMBL/GenBank/DDBJ whole genome shotgun (WGS) entry which is preliminary data.</text>
</comment>
<dbReference type="Proteomes" id="UP000183700">
    <property type="component" value="Unassembled WGS sequence"/>
</dbReference>
<dbReference type="SUPFAM" id="SSF51735">
    <property type="entry name" value="NAD(P)-binding Rossmann-fold domains"/>
    <property type="match status" value="1"/>
</dbReference>
<dbReference type="RefSeq" id="WP_071861882.1">
    <property type="nucleotide sequence ID" value="NZ_JBHLVS010000013.1"/>
</dbReference>
<dbReference type="InterPro" id="IPR019665">
    <property type="entry name" value="OxRdtase/DH_put_Rossmann_dom"/>
</dbReference>
<dbReference type="Gene3D" id="3.40.50.720">
    <property type="entry name" value="NAD(P)-binding Rossmann-like Domain"/>
    <property type="match status" value="1"/>
</dbReference>
<dbReference type="STRING" id="319970.RV00_GL002051"/>
<dbReference type="InterPro" id="IPR036291">
    <property type="entry name" value="NAD(P)-bd_dom_sf"/>
</dbReference>
<dbReference type="EMBL" id="JXKM01000004">
    <property type="protein sequence ID" value="OJG35907.1"/>
    <property type="molecule type" value="Genomic_DNA"/>
</dbReference>
<feature type="domain" description="DUF2520" evidence="2">
    <location>
        <begin position="132"/>
        <end position="255"/>
    </location>
</feature>
<reference evidence="3 4" key="1">
    <citation type="submission" date="2014-12" db="EMBL/GenBank/DDBJ databases">
        <title>Draft genome sequences of 29 type strains of Enterococci.</title>
        <authorList>
            <person name="Zhong Z."/>
            <person name="Sun Z."/>
            <person name="Liu W."/>
            <person name="Zhang W."/>
            <person name="Zhang H."/>
        </authorList>
    </citation>
    <scope>NUCLEOTIDE SEQUENCE [LARGE SCALE GENOMIC DNA]</scope>
    <source>
        <strain evidence="3 4">DSM 22802</strain>
    </source>
</reference>
<dbReference type="InterPro" id="IPR008927">
    <property type="entry name" value="6-PGluconate_DH-like_C_sf"/>
</dbReference>
<dbReference type="Pfam" id="PF10727">
    <property type="entry name" value="Rossmann-like"/>
    <property type="match status" value="1"/>
</dbReference>
<dbReference type="Pfam" id="PF10728">
    <property type="entry name" value="DUF2520"/>
    <property type="match status" value="1"/>
</dbReference>
<keyword evidence="4" id="KW-1185">Reference proteome</keyword>
<evidence type="ECO:0008006" key="5">
    <source>
        <dbReference type="Google" id="ProtNLM"/>
    </source>
</evidence>
<dbReference type="InterPro" id="IPR018931">
    <property type="entry name" value="DUF2520"/>
</dbReference>
<evidence type="ECO:0000313" key="3">
    <source>
        <dbReference type="EMBL" id="OJG35907.1"/>
    </source>
</evidence>
<dbReference type="InterPro" id="IPR037108">
    <property type="entry name" value="TM1727-like_C_sf"/>
</dbReference>
<organism evidence="3 4">
    <name type="scientific">Enterococcus devriesei</name>
    <dbReference type="NCBI Taxonomy" id="319970"/>
    <lineage>
        <taxon>Bacteria</taxon>
        <taxon>Bacillati</taxon>
        <taxon>Bacillota</taxon>
        <taxon>Bacilli</taxon>
        <taxon>Lactobacillales</taxon>
        <taxon>Enterococcaceae</taxon>
        <taxon>Enterococcus</taxon>
    </lineage>
</organism>
<dbReference type="PANTHER" id="PTHR40459">
    <property type="entry name" value="CONSERVED HYPOTHETICAL ALANINE AND LEUCINE RICH PROTEIN"/>
    <property type="match status" value="1"/>
</dbReference>
<evidence type="ECO:0000259" key="2">
    <source>
        <dbReference type="Pfam" id="PF10728"/>
    </source>
</evidence>